<accession>A0A1S0TSN9</accession>
<dbReference type="GeneID" id="9946749"/>
<dbReference type="Proteomes" id="UP000095285">
    <property type="component" value="Unassembled WGS sequence"/>
</dbReference>
<dbReference type="WBParaSite" id="EN70_1470">
    <property type="protein sequence ID" value="EN70_1470"/>
    <property type="gene ID" value="EN70_1470"/>
</dbReference>
<protein>
    <submittedName>
        <fullName evidence="1 3">Uncharacterized protein</fullName>
    </submittedName>
</protein>
<name>A0A1I7VDV6_LOALO</name>
<dbReference type="EMBL" id="JH712093">
    <property type="protein sequence ID" value="EFO19184.1"/>
    <property type="molecule type" value="Genomic_DNA"/>
</dbReference>
<dbReference type="KEGG" id="loa:LOAG_09313"/>
<gene>
    <name evidence="1 3" type="ORF">LOAG_09313</name>
</gene>
<keyword evidence="2" id="KW-1185">Reference proteome</keyword>
<sequence length="126" mass="14541">MCAIKMHLISIHFNSEVSLENNSVAGCLPWFRTPTNQLIHETLGFLSSPVHPVPFRDDHRWSQDACSFMMIHRDAHTYATSKRSFGQISVMAAILDVLVARHSTDGIECIFMYCYQQERWLWNPAK</sequence>
<reference evidence="1 2" key="1">
    <citation type="submission" date="2012-04" db="EMBL/GenBank/DDBJ databases">
        <title>The Genome Sequence of Loa loa.</title>
        <authorList>
            <consortium name="The Broad Institute Genome Sequencing Platform"/>
            <consortium name="Broad Institute Genome Sequencing Center for Infectious Disease"/>
            <person name="Nutman T.B."/>
            <person name="Fink D.L."/>
            <person name="Russ C."/>
            <person name="Young S."/>
            <person name="Zeng Q."/>
            <person name="Gargeya S."/>
            <person name="Alvarado L."/>
            <person name="Berlin A."/>
            <person name="Chapman S.B."/>
            <person name="Chen Z."/>
            <person name="Freedman E."/>
            <person name="Gellesch M."/>
            <person name="Goldberg J."/>
            <person name="Griggs A."/>
            <person name="Gujja S."/>
            <person name="Heilman E.R."/>
            <person name="Heiman D."/>
            <person name="Howarth C."/>
            <person name="Mehta T."/>
            <person name="Neiman D."/>
            <person name="Pearson M."/>
            <person name="Roberts A."/>
            <person name="Saif S."/>
            <person name="Shea T."/>
            <person name="Shenoy N."/>
            <person name="Sisk P."/>
            <person name="Stolte C."/>
            <person name="Sykes S."/>
            <person name="White J."/>
            <person name="Yandava C."/>
            <person name="Haas B."/>
            <person name="Henn M.R."/>
            <person name="Nusbaum C."/>
            <person name="Birren B."/>
        </authorList>
    </citation>
    <scope>NUCLEOTIDE SEQUENCE [LARGE SCALE GENOMIC DNA]</scope>
</reference>
<evidence type="ECO:0000313" key="2">
    <source>
        <dbReference type="Proteomes" id="UP000095285"/>
    </source>
</evidence>
<dbReference type="OrthoDB" id="10431051at2759"/>
<organism evidence="2 3">
    <name type="scientific">Loa loa</name>
    <name type="common">Eye worm</name>
    <name type="synonym">Filaria loa</name>
    <dbReference type="NCBI Taxonomy" id="7209"/>
    <lineage>
        <taxon>Eukaryota</taxon>
        <taxon>Metazoa</taxon>
        <taxon>Ecdysozoa</taxon>
        <taxon>Nematoda</taxon>
        <taxon>Chromadorea</taxon>
        <taxon>Rhabditida</taxon>
        <taxon>Spirurina</taxon>
        <taxon>Spiruromorpha</taxon>
        <taxon>Filarioidea</taxon>
        <taxon>Onchocercidae</taxon>
        <taxon>Loa</taxon>
    </lineage>
</organism>
<dbReference type="RefSeq" id="XP_003144889.1">
    <property type="nucleotide sequence ID" value="XM_003144841.1"/>
</dbReference>
<evidence type="ECO:0000313" key="3">
    <source>
        <dbReference type="WBParaSite" id="EN70_1470"/>
    </source>
</evidence>
<dbReference type="CTD" id="9946749"/>
<reference evidence="3" key="2">
    <citation type="submission" date="2016-11" db="UniProtKB">
        <authorList>
            <consortium name="WormBaseParasite"/>
        </authorList>
    </citation>
    <scope>IDENTIFICATION</scope>
</reference>
<accession>A0A1I7VDV6</accession>
<evidence type="ECO:0000313" key="1">
    <source>
        <dbReference type="EMBL" id="EFO19184.1"/>
    </source>
</evidence>
<dbReference type="AlphaFoldDB" id="A0A1I7VDV6"/>
<proteinExistence type="predicted"/>
<dbReference type="InParanoid" id="A0A1I7VDV6"/>